<accession>A0A9D4LIX1</accession>
<protein>
    <submittedName>
        <fullName evidence="2">Uncharacterized protein</fullName>
    </submittedName>
</protein>
<gene>
    <name evidence="2" type="ORF">DPMN_101154</name>
</gene>
<name>A0A9D4LIX1_DREPO</name>
<comment type="caution">
    <text evidence="2">The sequence shown here is derived from an EMBL/GenBank/DDBJ whole genome shotgun (WGS) entry which is preliminary data.</text>
</comment>
<dbReference type="Proteomes" id="UP000828390">
    <property type="component" value="Unassembled WGS sequence"/>
</dbReference>
<feature type="coiled-coil region" evidence="1">
    <location>
        <begin position="9"/>
        <end position="78"/>
    </location>
</feature>
<sequence length="87" mass="9980">MIDKKLGQIDQITIQISNITERLTSIEKKCEEIETSQSFLAANYETMSKTAEDNKREIIRIKHDLKTLTSENVNLKQNLLSISNVDI</sequence>
<reference evidence="2" key="1">
    <citation type="journal article" date="2019" name="bioRxiv">
        <title>The Genome of the Zebra Mussel, Dreissena polymorpha: A Resource for Invasive Species Research.</title>
        <authorList>
            <person name="McCartney M.A."/>
            <person name="Auch B."/>
            <person name="Kono T."/>
            <person name="Mallez S."/>
            <person name="Zhang Y."/>
            <person name="Obille A."/>
            <person name="Becker A."/>
            <person name="Abrahante J.E."/>
            <person name="Garbe J."/>
            <person name="Badalamenti J.P."/>
            <person name="Herman A."/>
            <person name="Mangelson H."/>
            <person name="Liachko I."/>
            <person name="Sullivan S."/>
            <person name="Sone E.D."/>
            <person name="Koren S."/>
            <person name="Silverstein K.A.T."/>
            <person name="Beckman K.B."/>
            <person name="Gohl D.M."/>
        </authorList>
    </citation>
    <scope>NUCLEOTIDE SEQUENCE</scope>
    <source>
        <strain evidence="2">Duluth1</strain>
        <tissue evidence="2">Whole animal</tissue>
    </source>
</reference>
<keyword evidence="1" id="KW-0175">Coiled coil</keyword>
<organism evidence="2 3">
    <name type="scientific">Dreissena polymorpha</name>
    <name type="common">Zebra mussel</name>
    <name type="synonym">Mytilus polymorpha</name>
    <dbReference type="NCBI Taxonomy" id="45954"/>
    <lineage>
        <taxon>Eukaryota</taxon>
        <taxon>Metazoa</taxon>
        <taxon>Spiralia</taxon>
        <taxon>Lophotrochozoa</taxon>
        <taxon>Mollusca</taxon>
        <taxon>Bivalvia</taxon>
        <taxon>Autobranchia</taxon>
        <taxon>Heteroconchia</taxon>
        <taxon>Euheterodonta</taxon>
        <taxon>Imparidentia</taxon>
        <taxon>Neoheterodontei</taxon>
        <taxon>Myida</taxon>
        <taxon>Dreissenoidea</taxon>
        <taxon>Dreissenidae</taxon>
        <taxon>Dreissena</taxon>
    </lineage>
</organism>
<keyword evidence="3" id="KW-1185">Reference proteome</keyword>
<reference evidence="2" key="2">
    <citation type="submission" date="2020-11" db="EMBL/GenBank/DDBJ databases">
        <authorList>
            <person name="McCartney M.A."/>
            <person name="Auch B."/>
            <person name="Kono T."/>
            <person name="Mallez S."/>
            <person name="Becker A."/>
            <person name="Gohl D.M."/>
            <person name="Silverstein K.A.T."/>
            <person name="Koren S."/>
            <person name="Bechman K.B."/>
            <person name="Herman A."/>
            <person name="Abrahante J.E."/>
            <person name="Garbe J."/>
        </authorList>
    </citation>
    <scope>NUCLEOTIDE SEQUENCE</scope>
    <source>
        <strain evidence="2">Duluth1</strain>
        <tissue evidence="2">Whole animal</tissue>
    </source>
</reference>
<evidence type="ECO:0000313" key="3">
    <source>
        <dbReference type="Proteomes" id="UP000828390"/>
    </source>
</evidence>
<dbReference type="EMBL" id="JAIWYP010000003">
    <property type="protein sequence ID" value="KAH3858528.1"/>
    <property type="molecule type" value="Genomic_DNA"/>
</dbReference>
<evidence type="ECO:0000313" key="2">
    <source>
        <dbReference type="EMBL" id="KAH3858528.1"/>
    </source>
</evidence>
<evidence type="ECO:0000256" key="1">
    <source>
        <dbReference type="SAM" id="Coils"/>
    </source>
</evidence>
<proteinExistence type="predicted"/>
<dbReference type="AlphaFoldDB" id="A0A9D4LIX1"/>